<keyword evidence="5" id="KW-1015">Disulfide bond</keyword>
<dbReference type="InterPro" id="IPR006583">
    <property type="entry name" value="PAN-3_domain"/>
</dbReference>
<keyword evidence="7" id="KW-0812">Transmembrane</keyword>
<evidence type="ECO:0000256" key="2">
    <source>
        <dbReference type="ARBA" id="ARBA00004613"/>
    </source>
</evidence>
<feature type="region of interest" description="Disordered" evidence="6">
    <location>
        <begin position="40"/>
        <end position="73"/>
    </location>
</feature>
<dbReference type="GO" id="GO:0016020">
    <property type="term" value="C:membrane"/>
    <property type="evidence" value="ECO:0007669"/>
    <property type="project" value="UniProtKB-SubCell"/>
</dbReference>
<dbReference type="Pfam" id="PF08277">
    <property type="entry name" value="PAN_3"/>
    <property type="match status" value="1"/>
</dbReference>
<dbReference type="PROSITE" id="PS00279">
    <property type="entry name" value="MACPF_1"/>
    <property type="match status" value="1"/>
</dbReference>
<dbReference type="Pfam" id="PF01823">
    <property type="entry name" value="MACPF"/>
    <property type="match status" value="1"/>
</dbReference>
<gene>
    <name evidence="9" type="ORF">CHS0354_032141</name>
</gene>
<dbReference type="EMBL" id="JAEAOA010001908">
    <property type="protein sequence ID" value="KAK3610056.1"/>
    <property type="molecule type" value="Genomic_DNA"/>
</dbReference>
<evidence type="ECO:0000256" key="4">
    <source>
        <dbReference type="ARBA" id="ARBA00023136"/>
    </source>
</evidence>
<organism evidence="9 10">
    <name type="scientific">Potamilus streckersoni</name>
    <dbReference type="NCBI Taxonomy" id="2493646"/>
    <lineage>
        <taxon>Eukaryota</taxon>
        <taxon>Metazoa</taxon>
        <taxon>Spiralia</taxon>
        <taxon>Lophotrochozoa</taxon>
        <taxon>Mollusca</taxon>
        <taxon>Bivalvia</taxon>
        <taxon>Autobranchia</taxon>
        <taxon>Heteroconchia</taxon>
        <taxon>Palaeoheterodonta</taxon>
        <taxon>Unionida</taxon>
        <taxon>Unionoidea</taxon>
        <taxon>Unionidae</taxon>
        <taxon>Ambleminae</taxon>
        <taxon>Lampsilini</taxon>
        <taxon>Potamilus</taxon>
    </lineage>
</organism>
<comment type="caution">
    <text evidence="9">The sequence shown here is derived from an EMBL/GenBank/DDBJ whole genome shotgun (WGS) entry which is preliminary data.</text>
</comment>
<evidence type="ECO:0000313" key="9">
    <source>
        <dbReference type="EMBL" id="KAK3610056.1"/>
    </source>
</evidence>
<keyword evidence="3" id="KW-0964">Secreted</keyword>
<sequence length="610" mass="68299">MTSIWSNCSVQRIFLVLITIGIFSITICLIAFKLAETDKKDMGSQQPPQMSASQQLNQPSQAPNESSSKQQDAGTAIKDLLDKPQLNVVLHSNTNDYDCQGTSGKKTFPNLGYAFMGYNILKGFPLAVGPDPGFTYRIFRPDYSNGGQTADCRYSVPKGLDITRDVSCVTSFSSQIVQTQYELLKALSASTTYVGEGWGFSFSASAGYKQASSTVSDAKVVVIYSKANCNYYISKLEKTQPPPFDPEFLKWVIKLNKTLYNESEQEKIIYLNFFEYYGTHFLHTVTFGASFVHEYKMSASNYTSMRELGVDIAATASFSSTLISVQGGFNLVESKKSIANQFLSTVQERTITKGAPPPADGEARTWASVVQETPIPTTYVLGSLEDLFTQEYMESLGVSYDEIKHKITAYKGDYCHFLRDKGILDNCLDFVDVIVLERTQIVGDVKIKTLGRADCYNSCQEEKACVAIDFCNDCTRSDLNYNKCQMYYENKFMEAESHTAMETTIWISKIKSQLVLYNTAVVGLERLSSESGYSESVQDCLQRCLEDEYCMTFTYCNCSEKIRNCKLYAQDGIIRLITEDGSQTHFLSNIINSIYDIFTTPQPNNITGKM</sequence>
<evidence type="ECO:0000259" key="8">
    <source>
        <dbReference type="PROSITE" id="PS51412"/>
    </source>
</evidence>
<keyword evidence="10" id="KW-1185">Reference proteome</keyword>
<accession>A0AAE0TGQ0</accession>
<protein>
    <recommendedName>
        <fullName evidence="8">MACPF domain-containing protein</fullName>
    </recommendedName>
</protein>
<dbReference type="Proteomes" id="UP001195483">
    <property type="component" value="Unassembled WGS sequence"/>
</dbReference>
<reference evidence="9" key="2">
    <citation type="journal article" date="2021" name="Genome Biol. Evol.">
        <title>Developing a high-quality reference genome for a parasitic bivalve with doubly uniparental inheritance (Bivalvia: Unionida).</title>
        <authorList>
            <person name="Smith C.H."/>
        </authorList>
    </citation>
    <scope>NUCLEOTIDE SEQUENCE</scope>
    <source>
        <strain evidence="9">CHS0354</strain>
        <tissue evidence="9">Mantle</tissue>
    </source>
</reference>
<name>A0AAE0TGQ0_9BIVA</name>
<proteinExistence type="predicted"/>
<dbReference type="AlphaFoldDB" id="A0AAE0TGQ0"/>
<keyword evidence="4 7" id="KW-0472">Membrane</keyword>
<feature type="compositionally biased region" description="Polar residues" evidence="6">
    <location>
        <begin position="56"/>
        <end position="73"/>
    </location>
</feature>
<evidence type="ECO:0000256" key="1">
    <source>
        <dbReference type="ARBA" id="ARBA00004370"/>
    </source>
</evidence>
<comment type="subcellular location">
    <subcellularLocation>
        <location evidence="1">Membrane</location>
    </subcellularLocation>
    <subcellularLocation>
        <location evidence="2">Secreted</location>
    </subcellularLocation>
</comment>
<dbReference type="InterPro" id="IPR020863">
    <property type="entry name" value="MACPF_CS"/>
</dbReference>
<reference evidence="9" key="1">
    <citation type="journal article" date="2021" name="Genome Biol. Evol.">
        <title>A High-Quality Reference Genome for a Parasitic Bivalve with Doubly Uniparental Inheritance (Bivalvia: Unionida).</title>
        <authorList>
            <person name="Smith C.H."/>
        </authorList>
    </citation>
    <scope>NUCLEOTIDE SEQUENCE</scope>
    <source>
        <strain evidence="9">CHS0354</strain>
    </source>
</reference>
<dbReference type="InterPro" id="IPR020864">
    <property type="entry name" value="MACPF"/>
</dbReference>
<feature type="compositionally biased region" description="Low complexity" evidence="6">
    <location>
        <begin position="44"/>
        <end position="55"/>
    </location>
</feature>
<keyword evidence="7" id="KW-1133">Transmembrane helix</keyword>
<feature type="domain" description="MACPF" evidence="8">
    <location>
        <begin position="95"/>
        <end position="418"/>
    </location>
</feature>
<dbReference type="PROSITE" id="PS51412">
    <property type="entry name" value="MACPF_2"/>
    <property type="match status" value="1"/>
</dbReference>
<reference evidence="9" key="3">
    <citation type="submission" date="2023-05" db="EMBL/GenBank/DDBJ databases">
        <authorList>
            <person name="Smith C.H."/>
        </authorList>
    </citation>
    <scope>NUCLEOTIDE SEQUENCE</scope>
    <source>
        <strain evidence="9">CHS0354</strain>
        <tissue evidence="9">Mantle</tissue>
    </source>
</reference>
<feature type="transmembrane region" description="Helical" evidence="7">
    <location>
        <begin position="12"/>
        <end position="32"/>
    </location>
</feature>
<dbReference type="Pfam" id="PF14295">
    <property type="entry name" value="PAN_4"/>
    <property type="match status" value="1"/>
</dbReference>
<dbReference type="GO" id="GO:0005576">
    <property type="term" value="C:extracellular region"/>
    <property type="evidence" value="ECO:0007669"/>
    <property type="project" value="UniProtKB-SubCell"/>
</dbReference>
<evidence type="ECO:0000256" key="5">
    <source>
        <dbReference type="ARBA" id="ARBA00023157"/>
    </source>
</evidence>
<evidence type="ECO:0000256" key="7">
    <source>
        <dbReference type="SAM" id="Phobius"/>
    </source>
</evidence>
<evidence type="ECO:0000256" key="3">
    <source>
        <dbReference type="ARBA" id="ARBA00022525"/>
    </source>
</evidence>
<evidence type="ECO:0000313" key="10">
    <source>
        <dbReference type="Proteomes" id="UP001195483"/>
    </source>
</evidence>
<evidence type="ECO:0000256" key="6">
    <source>
        <dbReference type="SAM" id="MobiDB-lite"/>
    </source>
</evidence>
<dbReference type="InterPro" id="IPR003609">
    <property type="entry name" value="Pan_app"/>
</dbReference>